<proteinExistence type="predicted"/>
<organism evidence="1">
    <name type="scientific">Loa loa</name>
    <name type="common">Eye worm</name>
    <name type="synonym">Filaria loa</name>
    <dbReference type="NCBI Taxonomy" id="7209"/>
    <lineage>
        <taxon>Eukaryota</taxon>
        <taxon>Metazoa</taxon>
        <taxon>Ecdysozoa</taxon>
        <taxon>Nematoda</taxon>
        <taxon>Chromadorea</taxon>
        <taxon>Rhabditida</taxon>
        <taxon>Spirurina</taxon>
        <taxon>Spiruromorpha</taxon>
        <taxon>Filarioidea</taxon>
        <taxon>Onchocercidae</taxon>
        <taxon>Loa</taxon>
    </lineage>
</organism>
<sequence>MGTDDIVMSSLPLPGRSHQSWELPSSRCLNETEGHICHRLPCMHIQVKLTYGRESKTNVQSMDVGLLKKKCKCKNESRERGEWEHRLCNGCDVTCRQCSHGKASEHSLCHPPRTSFLSFSFHSLLLTSNH</sequence>
<dbReference type="EMBL" id="JH712146">
    <property type="protein sequence ID" value="EFO19217.1"/>
    <property type="molecule type" value="Genomic_DNA"/>
</dbReference>
<dbReference type="GeneID" id="9946714"/>
<dbReference type="InParanoid" id="A0A1S0TS86"/>
<dbReference type="RefSeq" id="XP_003144852.1">
    <property type="nucleotide sequence ID" value="XM_003144804.1"/>
</dbReference>
<evidence type="ECO:0000313" key="1">
    <source>
        <dbReference type="EMBL" id="EFO19217.1"/>
    </source>
</evidence>
<reference evidence="1" key="1">
    <citation type="submission" date="2012-04" db="EMBL/GenBank/DDBJ databases">
        <title>The Genome Sequence of Loa loa.</title>
        <authorList>
            <consortium name="The Broad Institute Genome Sequencing Platform"/>
            <consortium name="Broad Institute Genome Sequencing Center for Infectious Disease"/>
            <person name="Nutman T.B."/>
            <person name="Fink D.L."/>
            <person name="Russ C."/>
            <person name="Young S."/>
            <person name="Zeng Q."/>
            <person name="Gargeya S."/>
            <person name="Alvarado L."/>
            <person name="Berlin A."/>
            <person name="Chapman S.B."/>
            <person name="Chen Z."/>
            <person name="Freedman E."/>
            <person name="Gellesch M."/>
            <person name="Goldberg J."/>
            <person name="Griggs A."/>
            <person name="Gujja S."/>
            <person name="Heilman E.R."/>
            <person name="Heiman D."/>
            <person name="Howarth C."/>
            <person name="Mehta T."/>
            <person name="Neiman D."/>
            <person name="Pearson M."/>
            <person name="Roberts A."/>
            <person name="Saif S."/>
            <person name="Shea T."/>
            <person name="Shenoy N."/>
            <person name="Sisk P."/>
            <person name="Stolte C."/>
            <person name="Sykes S."/>
            <person name="White J."/>
            <person name="Yandava C."/>
            <person name="Haas B."/>
            <person name="Henn M.R."/>
            <person name="Nusbaum C."/>
            <person name="Birren B."/>
        </authorList>
    </citation>
    <scope>NUCLEOTIDE SEQUENCE [LARGE SCALE GENOMIC DNA]</scope>
</reference>
<gene>
    <name evidence="1" type="ORF">LOAG_09276</name>
</gene>
<accession>A0A1S0TS86</accession>
<dbReference type="CTD" id="9946714"/>
<name>A0A1S0TS86_LOALO</name>
<dbReference type="AlphaFoldDB" id="A0A1S0TS86"/>
<protein>
    <submittedName>
        <fullName evidence="1">Uncharacterized protein</fullName>
    </submittedName>
</protein>
<dbReference type="KEGG" id="loa:LOAG_09276"/>